<dbReference type="Proteomes" id="UP001341840">
    <property type="component" value="Unassembled WGS sequence"/>
</dbReference>
<comment type="caution">
    <text evidence="1">The sequence shown here is derived from an EMBL/GenBank/DDBJ whole genome shotgun (WGS) entry which is preliminary data.</text>
</comment>
<dbReference type="EMBL" id="JASCZI010242491">
    <property type="protein sequence ID" value="MED6211229.1"/>
    <property type="molecule type" value="Genomic_DNA"/>
</dbReference>
<name>A0ABU6YPN1_9FABA</name>
<proteinExistence type="predicted"/>
<gene>
    <name evidence="1" type="ORF">PIB30_071770</name>
</gene>
<evidence type="ECO:0000313" key="2">
    <source>
        <dbReference type="Proteomes" id="UP001341840"/>
    </source>
</evidence>
<feature type="non-terminal residue" evidence="1">
    <location>
        <position position="108"/>
    </location>
</feature>
<evidence type="ECO:0000313" key="1">
    <source>
        <dbReference type="EMBL" id="MED6211229.1"/>
    </source>
</evidence>
<reference evidence="1 2" key="1">
    <citation type="journal article" date="2023" name="Plants (Basel)">
        <title>Bridging the Gap: Combining Genomics and Transcriptomics Approaches to Understand Stylosanthes scabra, an Orphan Legume from the Brazilian Caatinga.</title>
        <authorList>
            <person name="Ferreira-Neto J.R.C."/>
            <person name="da Silva M.D."/>
            <person name="Binneck E."/>
            <person name="de Melo N.F."/>
            <person name="da Silva R.H."/>
            <person name="de Melo A.L.T.M."/>
            <person name="Pandolfi V."/>
            <person name="Bustamante F.O."/>
            <person name="Brasileiro-Vidal A.C."/>
            <person name="Benko-Iseppon A.M."/>
        </authorList>
    </citation>
    <scope>NUCLEOTIDE SEQUENCE [LARGE SCALE GENOMIC DNA]</scope>
    <source>
        <tissue evidence="1">Leaves</tissue>
    </source>
</reference>
<organism evidence="1 2">
    <name type="scientific">Stylosanthes scabra</name>
    <dbReference type="NCBI Taxonomy" id="79078"/>
    <lineage>
        <taxon>Eukaryota</taxon>
        <taxon>Viridiplantae</taxon>
        <taxon>Streptophyta</taxon>
        <taxon>Embryophyta</taxon>
        <taxon>Tracheophyta</taxon>
        <taxon>Spermatophyta</taxon>
        <taxon>Magnoliopsida</taxon>
        <taxon>eudicotyledons</taxon>
        <taxon>Gunneridae</taxon>
        <taxon>Pentapetalae</taxon>
        <taxon>rosids</taxon>
        <taxon>fabids</taxon>
        <taxon>Fabales</taxon>
        <taxon>Fabaceae</taxon>
        <taxon>Papilionoideae</taxon>
        <taxon>50 kb inversion clade</taxon>
        <taxon>dalbergioids sensu lato</taxon>
        <taxon>Dalbergieae</taxon>
        <taxon>Pterocarpus clade</taxon>
        <taxon>Stylosanthes</taxon>
    </lineage>
</organism>
<sequence>MATAGAILLSTVESSSFPSFLLELDLPPLPNNDDDDLRTMAETGARRQRAATPCSRRVLLCSDPLSLRTLNTSLSVSNSAAAAAFLYRPPSTLFHCRYTPARLCSFSR</sequence>
<accession>A0ABU6YPN1</accession>
<protein>
    <recommendedName>
        <fullName evidence="3">Secreted protein</fullName>
    </recommendedName>
</protein>
<evidence type="ECO:0008006" key="3">
    <source>
        <dbReference type="Google" id="ProtNLM"/>
    </source>
</evidence>
<keyword evidence="2" id="KW-1185">Reference proteome</keyword>